<comment type="caution">
    <text evidence="2">The sequence shown here is derived from an EMBL/GenBank/DDBJ whole genome shotgun (WGS) entry which is preliminary data.</text>
</comment>
<dbReference type="VEuPathDB" id="FungiDB:C8Q69DRAFT_480838"/>
<dbReference type="Pfam" id="PF00646">
    <property type="entry name" value="F-box"/>
    <property type="match status" value="1"/>
</dbReference>
<organism evidence="2 3">
    <name type="scientific">Byssochlamys spectabilis</name>
    <name type="common">Paecilomyces variotii</name>
    <dbReference type="NCBI Taxonomy" id="264951"/>
    <lineage>
        <taxon>Eukaryota</taxon>
        <taxon>Fungi</taxon>
        <taxon>Dikarya</taxon>
        <taxon>Ascomycota</taxon>
        <taxon>Pezizomycotina</taxon>
        <taxon>Eurotiomycetes</taxon>
        <taxon>Eurotiomycetidae</taxon>
        <taxon>Eurotiales</taxon>
        <taxon>Thermoascaceae</taxon>
        <taxon>Paecilomyces</taxon>
    </lineage>
</organism>
<dbReference type="RefSeq" id="XP_028481619.1">
    <property type="nucleotide sequence ID" value="XM_028631549.1"/>
</dbReference>
<dbReference type="Proteomes" id="UP000283841">
    <property type="component" value="Unassembled WGS sequence"/>
</dbReference>
<accession>A0A443HJK8</accession>
<dbReference type="PROSITE" id="PS50181">
    <property type="entry name" value="FBOX"/>
    <property type="match status" value="1"/>
</dbReference>
<name>A0A443HJK8_BYSSP</name>
<evidence type="ECO:0000313" key="3">
    <source>
        <dbReference type="Proteomes" id="UP000283841"/>
    </source>
</evidence>
<protein>
    <recommendedName>
        <fullName evidence="1">F-box domain-containing protein</fullName>
    </recommendedName>
</protein>
<dbReference type="SUPFAM" id="SSF81383">
    <property type="entry name" value="F-box domain"/>
    <property type="match status" value="1"/>
</dbReference>
<keyword evidence="3" id="KW-1185">Reference proteome</keyword>
<proteinExistence type="predicted"/>
<gene>
    <name evidence="2" type="ORF">C8Q69DRAFT_480838</name>
</gene>
<dbReference type="InterPro" id="IPR001810">
    <property type="entry name" value="F-box_dom"/>
</dbReference>
<evidence type="ECO:0000259" key="1">
    <source>
        <dbReference type="PROSITE" id="PS50181"/>
    </source>
</evidence>
<evidence type="ECO:0000313" key="2">
    <source>
        <dbReference type="EMBL" id="RWQ91974.1"/>
    </source>
</evidence>
<feature type="domain" description="F-box" evidence="1">
    <location>
        <begin position="6"/>
        <end position="51"/>
    </location>
</feature>
<dbReference type="InterPro" id="IPR036047">
    <property type="entry name" value="F-box-like_dom_sf"/>
</dbReference>
<dbReference type="AlphaFoldDB" id="A0A443HJK8"/>
<sequence>MTLSPRGRLDQLPAELLHKIVRYLDFLSLRDLSSTNRTLRDVAIPRLFECISVPFSASGLDILKEVATSLLVKVVKSLQFRVLPRLKNVCARYKVRTSPMERIYSRETHIFYEENGWLPQNTTYENVIERMSTICEEQAKLIGNDSELSSLVTVLQQFSAVEELDMRWGTFPADTCGLGTVLKLCIEKHDSCFERFMEVASRTIGLRLKANPITSLQVSACRMLPGYDFSCPVRYLQEAFASIRSLHIRAHDRLLHLLACQVDMSGLKCLKVTFEALALDILGKLCKRAGKTLAVLHIQTNFLCYNGRRYGGTPPSIVYHGLDRQIVIFLHTLGQDMSLGEVSVRIGGYTEEYMRLLESVLRREVSVSDCEPFIEDR</sequence>
<reference evidence="2 3" key="1">
    <citation type="journal article" date="2018" name="Front. Microbiol.">
        <title>Genomic and genetic insights into a cosmopolitan fungus, Paecilomyces variotii (Eurotiales).</title>
        <authorList>
            <person name="Urquhart A.S."/>
            <person name="Mondo S.J."/>
            <person name="Makela M.R."/>
            <person name="Hane J.K."/>
            <person name="Wiebenga A."/>
            <person name="He G."/>
            <person name="Mihaltcheva S."/>
            <person name="Pangilinan J."/>
            <person name="Lipzen A."/>
            <person name="Barry K."/>
            <person name="de Vries R.P."/>
            <person name="Grigoriev I.V."/>
            <person name="Idnurm A."/>
        </authorList>
    </citation>
    <scope>NUCLEOTIDE SEQUENCE [LARGE SCALE GENOMIC DNA]</scope>
    <source>
        <strain evidence="2 3">CBS 101075</strain>
    </source>
</reference>
<dbReference type="EMBL" id="RCNU01000015">
    <property type="protein sequence ID" value="RWQ91974.1"/>
    <property type="molecule type" value="Genomic_DNA"/>
</dbReference>
<dbReference type="GeneID" id="39600826"/>